<protein>
    <submittedName>
        <fullName evidence="1">Putative esterase</fullName>
    </submittedName>
</protein>
<dbReference type="OrthoDB" id="9803578at2"/>
<comment type="caution">
    <text evidence="1">The sequence shown here is derived from an EMBL/GenBank/DDBJ whole genome shotgun (WGS) entry which is preliminary data.</text>
</comment>
<keyword evidence="2" id="KW-1185">Reference proteome</keyword>
<reference evidence="1 2" key="1">
    <citation type="submission" date="2018-07" db="EMBL/GenBank/DDBJ databases">
        <title>Genomic Encyclopedia of Type Strains, Phase IV (KMG-IV): sequencing the most valuable type-strain genomes for metagenomic binning, comparative biology and taxonomic classification.</title>
        <authorList>
            <person name="Goeker M."/>
        </authorList>
    </citation>
    <scope>NUCLEOTIDE SEQUENCE [LARGE SCALE GENOMIC DNA]</scope>
    <source>
        <strain evidence="1 2">DSM 14364</strain>
    </source>
</reference>
<dbReference type="Proteomes" id="UP000254925">
    <property type="component" value="Unassembled WGS sequence"/>
</dbReference>
<dbReference type="Pfam" id="PF00756">
    <property type="entry name" value="Esterase"/>
    <property type="match status" value="1"/>
</dbReference>
<sequence length="339" mass="37870">MRKDYDAPQGAVHTLWIDSECLKGNLLGDPSRRRIDVYMPEGHDGRGLPLLVDLVGYTGGGPGHTNWKNYGENVPERLDRLIAAGTMPPVVVAFPDCFTRLGGNQYIDSAAMGPWETFLIREMLPFVEGRFGCGGQGRRGVFGKSSGGYGALVHALRHGGTVWSAAASHSGDVGFEFLYHLGEFANTLRRLSEDGMSVETFLRKFEQGPKVKDADWHVMMILAQAATFDPDPSQFCGIRLPVDLETCTLIEERWANWLRWDPLRMADRPEHLESLKKLKLLFIDCGDIDQYNMVYGSRLLHRKLDAAGVAHTYEEFHDNHSSVDYRMDTSLPLLAKALA</sequence>
<dbReference type="InterPro" id="IPR029058">
    <property type="entry name" value="AB_hydrolase_fold"/>
</dbReference>
<dbReference type="EMBL" id="QQBB01000005">
    <property type="protein sequence ID" value="RDI58587.1"/>
    <property type="molecule type" value="Genomic_DNA"/>
</dbReference>
<dbReference type="RefSeq" id="WP_114770612.1">
    <property type="nucleotide sequence ID" value="NZ_QQBB01000005.1"/>
</dbReference>
<gene>
    <name evidence="1" type="ORF">DES45_105110</name>
</gene>
<dbReference type="InterPro" id="IPR000801">
    <property type="entry name" value="Esterase-like"/>
</dbReference>
<dbReference type="InterPro" id="IPR050583">
    <property type="entry name" value="Mycobacterial_A85_antigen"/>
</dbReference>
<evidence type="ECO:0000313" key="2">
    <source>
        <dbReference type="Proteomes" id="UP000254925"/>
    </source>
</evidence>
<name>A0A370HJJ0_9HYPH</name>
<dbReference type="PANTHER" id="PTHR48098:SF1">
    <property type="entry name" value="DIACYLGLYCEROL ACYLTRANSFERASE_MYCOLYLTRANSFERASE AG85A"/>
    <property type="match status" value="1"/>
</dbReference>
<dbReference type="PANTHER" id="PTHR48098">
    <property type="entry name" value="ENTEROCHELIN ESTERASE-RELATED"/>
    <property type="match status" value="1"/>
</dbReference>
<organism evidence="1 2">
    <name type="scientific">Microvirga subterranea</name>
    <dbReference type="NCBI Taxonomy" id="186651"/>
    <lineage>
        <taxon>Bacteria</taxon>
        <taxon>Pseudomonadati</taxon>
        <taxon>Pseudomonadota</taxon>
        <taxon>Alphaproteobacteria</taxon>
        <taxon>Hyphomicrobiales</taxon>
        <taxon>Methylobacteriaceae</taxon>
        <taxon>Microvirga</taxon>
    </lineage>
</organism>
<dbReference type="AlphaFoldDB" id="A0A370HJJ0"/>
<evidence type="ECO:0000313" key="1">
    <source>
        <dbReference type="EMBL" id="RDI58587.1"/>
    </source>
</evidence>
<dbReference type="Gene3D" id="3.40.50.1820">
    <property type="entry name" value="alpha/beta hydrolase"/>
    <property type="match status" value="1"/>
</dbReference>
<proteinExistence type="predicted"/>
<dbReference type="SUPFAM" id="SSF53474">
    <property type="entry name" value="alpha/beta-Hydrolases"/>
    <property type="match status" value="1"/>
</dbReference>
<dbReference type="GO" id="GO:0016747">
    <property type="term" value="F:acyltransferase activity, transferring groups other than amino-acyl groups"/>
    <property type="evidence" value="ECO:0007669"/>
    <property type="project" value="TreeGrafter"/>
</dbReference>
<accession>A0A370HJJ0</accession>